<dbReference type="EMBL" id="MFKF01000032">
    <property type="protein sequence ID" value="OGG56414.1"/>
    <property type="molecule type" value="Genomic_DNA"/>
</dbReference>
<proteinExistence type="predicted"/>
<organism evidence="3 4">
    <name type="scientific">Handelsmanbacteria sp. (strain RIFCSPLOWO2_12_FULL_64_10)</name>
    <dbReference type="NCBI Taxonomy" id="1817868"/>
    <lineage>
        <taxon>Bacteria</taxon>
        <taxon>Candidatus Handelsmaniibacteriota</taxon>
    </lineage>
</organism>
<protein>
    <recommendedName>
        <fullName evidence="2">DUF1854 domain-containing protein</fullName>
    </recommendedName>
</protein>
<evidence type="ECO:0000313" key="3">
    <source>
        <dbReference type="EMBL" id="OGG56414.1"/>
    </source>
</evidence>
<dbReference type="InterPro" id="IPR015005">
    <property type="entry name" value="DUF1854"/>
</dbReference>
<dbReference type="Proteomes" id="UP000178606">
    <property type="component" value="Unassembled WGS sequence"/>
</dbReference>
<name>A0A1F6D4Q5_HANXR</name>
<feature type="domain" description="DUF1854" evidence="2">
    <location>
        <begin position="59"/>
        <end position="187"/>
    </location>
</feature>
<dbReference type="AlphaFoldDB" id="A0A1F6D4Q5"/>
<evidence type="ECO:0000256" key="1">
    <source>
        <dbReference type="SAM" id="MobiDB-lite"/>
    </source>
</evidence>
<evidence type="ECO:0000313" key="4">
    <source>
        <dbReference type="Proteomes" id="UP000178606"/>
    </source>
</evidence>
<gene>
    <name evidence="3" type="ORF">A3F84_28310</name>
</gene>
<reference evidence="3 4" key="1">
    <citation type="journal article" date="2016" name="Nat. Commun.">
        <title>Thousands of microbial genomes shed light on interconnected biogeochemical processes in an aquifer system.</title>
        <authorList>
            <person name="Anantharaman K."/>
            <person name="Brown C.T."/>
            <person name="Hug L.A."/>
            <person name="Sharon I."/>
            <person name="Castelle C.J."/>
            <person name="Probst A.J."/>
            <person name="Thomas B.C."/>
            <person name="Singh A."/>
            <person name="Wilkins M.J."/>
            <person name="Karaoz U."/>
            <person name="Brodie E.L."/>
            <person name="Williams K.H."/>
            <person name="Hubbard S.S."/>
            <person name="Banfield J.F."/>
        </authorList>
    </citation>
    <scope>NUCLEOTIDE SEQUENCE [LARGE SCALE GENOMIC DNA]</scope>
    <source>
        <strain evidence="4">RIFCSPLOWO2_12_FULL_64_10</strain>
    </source>
</reference>
<comment type="caution">
    <text evidence="3">The sequence shown here is derived from an EMBL/GenBank/DDBJ whole genome shotgun (WGS) entry which is preliminary data.</text>
</comment>
<dbReference type="Pfam" id="PF08909">
    <property type="entry name" value="DUF1854"/>
    <property type="match status" value="1"/>
</dbReference>
<sequence>MASEEKVTQDAKPSSENGRPKPTPIEVTHPERVDPKAIRLLREPPWKLRMTIEGDRSYLKVKVVRAAPLSQPSRYVCFLDGKDEAVCMVDDLSDLEAGSRRIALEELDRRYLTSRVERIESIRSDFGVSYWDVQTDRGRREFVVQDVSENAQWLGERRLLLIDVDGNRFEIPDLDALDRRSAKFLETVI</sequence>
<accession>A0A1F6D4Q5</accession>
<evidence type="ECO:0000259" key="2">
    <source>
        <dbReference type="Pfam" id="PF08909"/>
    </source>
</evidence>
<feature type="region of interest" description="Disordered" evidence="1">
    <location>
        <begin position="1"/>
        <end position="33"/>
    </location>
</feature>